<evidence type="ECO:0000256" key="1">
    <source>
        <dbReference type="ARBA" id="ARBA00004141"/>
    </source>
</evidence>
<dbReference type="PROSITE" id="PS00943">
    <property type="entry name" value="UBIA"/>
    <property type="match status" value="1"/>
</dbReference>
<name>A0A6P2CT92_9BACT</name>
<accession>A0A6P2CT92</accession>
<comment type="function">
    <text evidence="9">Converts heme B (protoheme IX) to heme O by substitution of the vinyl group on carbon 2 of heme B porphyrin ring with a hydroxyethyl farnesyl side group.</text>
</comment>
<dbReference type="InterPro" id="IPR006369">
    <property type="entry name" value="Protohaem_IX_farnesylTrfase"/>
</dbReference>
<comment type="subcellular location">
    <subcellularLocation>
        <location evidence="9">Cell membrane</location>
        <topology evidence="9">Multi-pass membrane protein</topology>
    </subcellularLocation>
    <subcellularLocation>
        <location evidence="1">Membrane</location>
        <topology evidence="1">Multi-pass membrane protein</topology>
    </subcellularLocation>
</comment>
<keyword evidence="4 9" id="KW-0812">Transmembrane</keyword>
<keyword evidence="2 9" id="KW-1003">Cell membrane</keyword>
<dbReference type="GO" id="GO:0005886">
    <property type="term" value="C:plasma membrane"/>
    <property type="evidence" value="ECO:0007669"/>
    <property type="project" value="UniProtKB-SubCell"/>
</dbReference>
<feature type="transmembrane region" description="Helical" evidence="9">
    <location>
        <begin position="138"/>
        <end position="156"/>
    </location>
</feature>
<dbReference type="KEGG" id="gms:SOIL9_53560"/>
<keyword evidence="11" id="KW-1185">Reference proteome</keyword>
<dbReference type="GO" id="GO:0048034">
    <property type="term" value="P:heme O biosynthetic process"/>
    <property type="evidence" value="ECO:0007669"/>
    <property type="project" value="UniProtKB-UniRule"/>
</dbReference>
<keyword evidence="6 9" id="KW-0350">Heme biosynthesis</keyword>
<gene>
    <name evidence="9" type="primary">ctaB</name>
    <name evidence="10" type="ORF">SOIL9_53560</name>
</gene>
<sequence length="321" mass="33963">MMKVTLTGETDTLKPLTSAASAVSAPRVHSPSRFSDYLELTKPRIAVMALFTVGAGYLLAAGGAAEWRVLLHTLLGAGLVAAGGSALNQLFERRIDARMRRTLKRPLPAGRISPEEAAAFGAGLAGAGLAYLAATVSLPATIAAAATFIAYAFVYTPMKTKTAWNTAVGAVPGALPPVIGWFAAQGGNGELAWEGALALFAILFLWQIPHFLAIAWMYRADYSAGGLKMLPGCDPSGKCTAFVMVLTAASLIPLGFLVPLAGLGSWFFTVGAIVFGAMFLRRAVEFARDRTDRKARRVLHSSLFYLPGVFAVLMIDVLLLK</sequence>
<dbReference type="HAMAP" id="MF_00154">
    <property type="entry name" value="CyoE_CtaB"/>
    <property type="match status" value="1"/>
</dbReference>
<evidence type="ECO:0000256" key="4">
    <source>
        <dbReference type="ARBA" id="ARBA00022692"/>
    </source>
</evidence>
<feature type="transmembrane region" description="Helical" evidence="9">
    <location>
        <begin position="263"/>
        <end position="281"/>
    </location>
</feature>
<keyword evidence="5 9" id="KW-1133">Transmembrane helix</keyword>
<proteinExistence type="inferred from homology"/>
<dbReference type="EC" id="2.5.1.141" evidence="9"/>
<dbReference type="Pfam" id="PF01040">
    <property type="entry name" value="UbiA"/>
    <property type="match status" value="1"/>
</dbReference>
<dbReference type="Proteomes" id="UP000464178">
    <property type="component" value="Chromosome"/>
</dbReference>
<comment type="pathway">
    <text evidence="9">Porphyrin-containing compound metabolism; heme O biosynthesis; heme O from protoheme: step 1/1.</text>
</comment>
<evidence type="ECO:0000256" key="6">
    <source>
        <dbReference type="ARBA" id="ARBA00023133"/>
    </source>
</evidence>
<dbReference type="InterPro" id="IPR000537">
    <property type="entry name" value="UbiA_prenyltransferase"/>
</dbReference>
<dbReference type="CDD" id="cd13957">
    <property type="entry name" value="PT_UbiA_Cox10"/>
    <property type="match status" value="1"/>
</dbReference>
<feature type="transmembrane region" description="Helical" evidence="9">
    <location>
        <begin position="70"/>
        <end position="91"/>
    </location>
</feature>
<comment type="catalytic activity">
    <reaction evidence="8 9">
        <text>heme b + (2E,6E)-farnesyl diphosphate + H2O = Fe(II)-heme o + diphosphate</text>
        <dbReference type="Rhea" id="RHEA:28070"/>
        <dbReference type="ChEBI" id="CHEBI:15377"/>
        <dbReference type="ChEBI" id="CHEBI:33019"/>
        <dbReference type="ChEBI" id="CHEBI:60344"/>
        <dbReference type="ChEBI" id="CHEBI:60530"/>
        <dbReference type="ChEBI" id="CHEBI:175763"/>
        <dbReference type="EC" id="2.5.1.141"/>
    </reaction>
</comment>
<protein>
    <recommendedName>
        <fullName evidence="9">Protoheme IX farnesyltransferase</fullName>
        <ecNumber evidence="9">2.5.1.141</ecNumber>
    </recommendedName>
    <alternativeName>
        <fullName evidence="9">Heme B farnesyltransferase</fullName>
    </alternativeName>
    <alternativeName>
        <fullName evidence="9">Heme O synthase</fullName>
    </alternativeName>
</protein>
<feature type="transmembrane region" description="Helical" evidence="9">
    <location>
        <begin position="45"/>
        <end position="64"/>
    </location>
</feature>
<evidence type="ECO:0000256" key="5">
    <source>
        <dbReference type="ARBA" id="ARBA00022989"/>
    </source>
</evidence>
<dbReference type="AlphaFoldDB" id="A0A6P2CT92"/>
<dbReference type="EMBL" id="LR593886">
    <property type="protein sequence ID" value="VTR92358.1"/>
    <property type="molecule type" value="Genomic_DNA"/>
</dbReference>
<dbReference type="RefSeq" id="WP_162667237.1">
    <property type="nucleotide sequence ID" value="NZ_LR593886.1"/>
</dbReference>
<comment type="miscellaneous">
    <text evidence="9">Carbon 2 of the heme B porphyrin ring is defined according to the Fischer nomenclature.</text>
</comment>
<evidence type="ECO:0000256" key="7">
    <source>
        <dbReference type="ARBA" id="ARBA00023136"/>
    </source>
</evidence>
<dbReference type="PANTHER" id="PTHR43448">
    <property type="entry name" value="PROTOHEME IX FARNESYLTRANSFERASE, MITOCHONDRIAL"/>
    <property type="match status" value="1"/>
</dbReference>
<feature type="transmembrane region" description="Helical" evidence="9">
    <location>
        <begin position="163"/>
        <end position="184"/>
    </location>
</feature>
<feature type="transmembrane region" description="Helical" evidence="9">
    <location>
        <begin position="302"/>
        <end position="320"/>
    </location>
</feature>
<dbReference type="InterPro" id="IPR030470">
    <property type="entry name" value="UbiA_prenylTrfase_CS"/>
</dbReference>
<evidence type="ECO:0000256" key="9">
    <source>
        <dbReference type="HAMAP-Rule" id="MF_00154"/>
    </source>
</evidence>
<keyword evidence="7 9" id="KW-0472">Membrane</keyword>
<evidence type="ECO:0000256" key="8">
    <source>
        <dbReference type="ARBA" id="ARBA00047690"/>
    </source>
</evidence>
<evidence type="ECO:0000313" key="10">
    <source>
        <dbReference type="EMBL" id="VTR92358.1"/>
    </source>
</evidence>
<dbReference type="GO" id="GO:0008495">
    <property type="term" value="F:protoheme IX farnesyltransferase activity"/>
    <property type="evidence" value="ECO:0007669"/>
    <property type="project" value="UniProtKB-UniRule"/>
</dbReference>
<feature type="transmembrane region" description="Helical" evidence="9">
    <location>
        <begin position="196"/>
        <end position="218"/>
    </location>
</feature>
<dbReference type="InterPro" id="IPR044878">
    <property type="entry name" value="UbiA_sf"/>
</dbReference>
<evidence type="ECO:0000313" key="11">
    <source>
        <dbReference type="Proteomes" id="UP000464178"/>
    </source>
</evidence>
<evidence type="ECO:0000256" key="2">
    <source>
        <dbReference type="ARBA" id="ARBA00022475"/>
    </source>
</evidence>
<comment type="similarity">
    <text evidence="9">Belongs to the UbiA prenyltransferase family. Protoheme IX farnesyltransferase subfamily.</text>
</comment>
<dbReference type="UniPathway" id="UPA00834">
    <property type="reaction ID" value="UER00712"/>
</dbReference>
<keyword evidence="3 9" id="KW-0808">Transferase</keyword>
<organism evidence="10 11">
    <name type="scientific">Gemmata massiliana</name>
    <dbReference type="NCBI Taxonomy" id="1210884"/>
    <lineage>
        <taxon>Bacteria</taxon>
        <taxon>Pseudomonadati</taxon>
        <taxon>Planctomycetota</taxon>
        <taxon>Planctomycetia</taxon>
        <taxon>Gemmatales</taxon>
        <taxon>Gemmataceae</taxon>
        <taxon>Gemmata</taxon>
    </lineage>
</organism>
<dbReference type="PANTHER" id="PTHR43448:SF2">
    <property type="entry name" value="PROTOHEME IX FARNESYLTRANSFERASE, MITOCHONDRIAL"/>
    <property type="match status" value="1"/>
</dbReference>
<evidence type="ECO:0000256" key="3">
    <source>
        <dbReference type="ARBA" id="ARBA00022679"/>
    </source>
</evidence>
<dbReference type="Gene3D" id="1.10.357.140">
    <property type="entry name" value="UbiA prenyltransferase"/>
    <property type="match status" value="1"/>
</dbReference>
<reference evidence="10 11" key="1">
    <citation type="submission" date="2019-05" db="EMBL/GenBank/DDBJ databases">
        <authorList>
            <consortium name="Science for Life Laboratories"/>
        </authorList>
    </citation>
    <scope>NUCLEOTIDE SEQUENCE [LARGE SCALE GENOMIC DNA]</scope>
    <source>
        <strain evidence="10">Soil9</strain>
    </source>
</reference>
<dbReference type="NCBIfam" id="TIGR01473">
    <property type="entry name" value="cyoE_ctaB"/>
    <property type="match status" value="1"/>
</dbReference>